<keyword evidence="3" id="KW-1185">Reference proteome</keyword>
<dbReference type="PANTHER" id="PTHR46148:SF60">
    <property type="entry name" value="CHROMO DOMAIN-CONTAINING PROTEIN"/>
    <property type="match status" value="1"/>
</dbReference>
<dbReference type="InterPro" id="IPR056924">
    <property type="entry name" value="SH3_Tf2-1"/>
</dbReference>
<reference evidence="2" key="1">
    <citation type="submission" date="2023-08" db="EMBL/GenBank/DDBJ databases">
        <title>A de novo genome assembly of Solanum verrucosum Schlechtendal, a Mexican diploid species geographically isolated from the other diploid A-genome species in potato relatives.</title>
        <authorList>
            <person name="Hosaka K."/>
        </authorList>
    </citation>
    <scope>NUCLEOTIDE SEQUENCE</scope>
    <source>
        <tissue evidence="2">Young leaves</tissue>
    </source>
</reference>
<gene>
    <name evidence="2" type="ORF">MTR67_034693</name>
</gene>
<dbReference type="EMBL" id="CP133619">
    <property type="protein sequence ID" value="WMV41308.1"/>
    <property type="molecule type" value="Genomic_DNA"/>
</dbReference>
<dbReference type="Proteomes" id="UP001234989">
    <property type="component" value="Chromosome 8"/>
</dbReference>
<sequence length="135" mass="15887">MKGVMRFGKKGNKFSPRYVGPYHILMLIRKVAYELDLPNDLLSVHPIFHVSLLNKCVDDLMFIVPLESRCIKESLSYEEVPVDILDWQVKKLRNKEDASVKFLWRNQRVEDVILEAEADMMSHYSHFFPFDPTLD</sequence>
<evidence type="ECO:0000313" key="2">
    <source>
        <dbReference type="EMBL" id="WMV41308.1"/>
    </source>
</evidence>
<dbReference type="PANTHER" id="PTHR46148">
    <property type="entry name" value="CHROMO DOMAIN-CONTAINING PROTEIN"/>
    <property type="match status" value="1"/>
</dbReference>
<dbReference type="Pfam" id="PF24626">
    <property type="entry name" value="SH3_Tf2-1"/>
    <property type="match status" value="1"/>
</dbReference>
<protein>
    <recommendedName>
        <fullName evidence="1">Tf2-1-like SH3-like domain-containing protein</fullName>
    </recommendedName>
</protein>
<proteinExistence type="predicted"/>
<evidence type="ECO:0000313" key="3">
    <source>
        <dbReference type="Proteomes" id="UP001234989"/>
    </source>
</evidence>
<organism evidence="2 3">
    <name type="scientific">Solanum verrucosum</name>
    <dbReference type="NCBI Taxonomy" id="315347"/>
    <lineage>
        <taxon>Eukaryota</taxon>
        <taxon>Viridiplantae</taxon>
        <taxon>Streptophyta</taxon>
        <taxon>Embryophyta</taxon>
        <taxon>Tracheophyta</taxon>
        <taxon>Spermatophyta</taxon>
        <taxon>Magnoliopsida</taxon>
        <taxon>eudicotyledons</taxon>
        <taxon>Gunneridae</taxon>
        <taxon>Pentapetalae</taxon>
        <taxon>asterids</taxon>
        <taxon>lamiids</taxon>
        <taxon>Solanales</taxon>
        <taxon>Solanaceae</taxon>
        <taxon>Solanoideae</taxon>
        <taxon>Solaneae</taxon>
        <taxon>Solanum</taxon>
    </lineage>
</organism>
<accession>A0AAF0U8Q1</accession>
<evidence type="ECO:0000259" key="1">
    <source>
        <dbReference type="Pfam" id="PF24626"/>
    </source>
</evidence>
<name>A0AAF0U8Q1_SOLVR</name>
<feature type="domain" description="Tf2-1-like SH3-like" evidence="1">
    <location>
        <begin position="6"/>
        <end position="57"/>
    </location>
</feature>
<dbReference type="AlphaFoldDB" id="A0AAF0U8Q1"/>